<dbReference type="InterPro" id="IPR017853">
    <property type="entry name" value="GH"/>
</dbReference>
<evidence type="ECO:0000259" key="3">
    <source>
        <dbReference type="Pfam" id="PF00728"/>
    </source>
</evidence>
<dbReference type="InterPro" id="IPR052764">
    <property type="entry name" value="GH20_Enzymes"/>
</dbReference>
<sequence>MKKILSIDAGRKYFSKDQLLQIIDRANKQGYTGLSLVLGNNGLRFLLDDMTILINDQKYTSEEVKTALIRGTKKYYDDPNGIFLTETEMDEILYFASTNEMEVIPVINSPGHMDAILEGMTQLGIQNPRYKQSIRTIDLSNDQALHFTKGLIEKYIAYFSNFSEIFNIGCDEYANDLNDGGWRSIQQTGEYRLFVEYVNELVQLVKAYKMKPMVFNDGIYYQENETYGTFDPSLLIAYWTAGWSNYDVSSAKFLISKGHQLLNTNDHWYWVIGRKTKKDGQYHLKSAKEGLKSISNSFVVGSESGLPVLGSMVGIWADDPEADFNISDLFELLETQFEIK</sequence>
<dbReference type="PANTHER" id="PTHR43678:SF1">
    <property type="entry name" value="BETA-N-ACETYLHEXOSAMINIDASE"/>
    <property type="match status" value="1"/>
</dbReference>
<dbReference type="STRING" id="1987383.A5844_000614"/>
<protein>
    <recommendedName>
        <fullName evidence="3">Glycoside hydrolase family 20 catalytic domain-containing protein</fullName>
    </recommendedName>
</protein>
<feature type="domain" description="Glycoside hydrolase family 20 catalytic" evidence="3">
    <location>
        <begin position="6"/>
        <end position="282"/>
    </location>
</feature>
<organism evidence="4 5">
    <name type="scientific">Candidatus Enterococcus wittei</name>
    <dbReference type="NCBI Taxonomy" id="1987383"/>
    <lineage>
        <taxon>Bacteria</taxon>
        <taxon>Bacillati</taxon>
        <taxon>Bacillota</taxon>
        <taxon>Bacilli</taxon>
        <taxon>Lactobacillales</taxon>
        <taxon>Enterococcaceae</taxon>
        <taxon>Enterococcus</taxon>
    </lineage>
</organism>
<keyword evidence="5" id="KW-1185">Reference proteome</keyword>
<proteinExistence type="inferred from homology"/>
<dbReference type="EMBL" id="NGMO01000001">
    <property type="protein sequence ID" value="OTP12381.1"/>
    <property type="molecule type" value="Genomic_DNA"/>
</dbReference>
<evidence type="ECO:0000313" key="4">
    <source>
        <dbReference type="EMBL" id="OTP12381.1"/>
    </source>
</evidence>
<evidence type="ECO:0000313" key="5">
    <source>
        <dbReference type="Proteomes" id="UP000194933"/>
    </source>
</evidence>
<dbReference type="Pfam" id="PF00728">
    <property type="entry name" value="Glyco_hydro_20"/>
    <property type="match status" value="1"/>
</dbReference>
<gene>
    <name evidence="4" type="ORF">A5844_000614</name>
</gene>
<dbReference type="RefSeq" id="WP_086283810.1">
    <property type="nucleotide sequence ID" value="NZ_NGMO01000001.1"/>
</dbReference>
<reference evidence="4 5" key="1">
    <citation type="submission" date="2017-05" db="EMBL/GenBank/DDBJ databases">
        <title>The Genome Sequence of Enterococcus sp. 10A9_DIV0425.</title>
        <authorList>
            <consortium name="The Broad Institute Genomics Platform"/>
            <consortium name="The Broad Institute Genomic Center for Infectious Diseases"/>
            <person name="Earl A."/>
            <person name="Manson A."/>
            <person name="Schwartman J."/>
            <person name="Gilmore M."/>
            <person name="Abouelleil A."/>
            <person name="Cao P."/>
            <person name="Chapman S."/>
            <person name="Cusick C."/>
            <person name="Shea T."/>
            <person name="Young S."/>
            <person name="Neafsey D."/>
            <person name="Nusbaum C."/>
            <person name="Birren B."/>
        </authorList>
    </citation>
    <scope>NUCLEOTIDE SEQUENCE [LARGE SCALE GENOMIC DNA]</scope>
    <source>
        <strain evidence="4 5">10A9_DIV0425</strain>
    </source>
</reference>
<dbReference type="Gene3D" id="3.20.20.80">
    <property type="entry name" value="Glycosidases"/>
    <property type="match status" value="1"/>
</dbReference>
<dbReference type="GO" id="GO:0005975">
    <property type="term" value="P:carbohydrate metabolic process"/>
    <property type="evidence" value="ECO:0007669"/>
    <property type="project" value="InterPro"/>
</dbReference>
<evidence type="ECO:0000256" key="2">
    <source>
        <dbReference type="ARBA" id="ARBA00022801"/>
    </source>
</evidence>
<evidence type="ECO:0000256" key="1">
    <source>
        <dbReference type="ARBA" id="ARBA00006285"/>
    </source>
</evidence>
<dbReference type="CDD" id="cd06564">
    <property type="entry name" value="GH20_DspB_LnbB-like"/>
    <property type="match status" value="1"/>
</dbReference>
<comment type="caution">
    <text evidence="4">The sequence shown here is derived from an EMBL/GenBank/DDBJ whole genome shotgun (WGS) entry which is preliminary data.</text>
</comment>
<comment type="similarity">
    <text evidence="1">Belongs to the glycosyl hydrolase 20 family.</text>
</comment>
<dbReference type="SUPFAM" id="SSF51445">
    <property type="entry name" value="(Trans)glycosidases"/>
    <property type="match status" value="1"/>
</dbReference>
<dbReference type="Proteomes" id="UP000194933">
    <property type="component" value="Unassembled WGS sequence"/>
</dbReference>
<dbReference type="GO" id="GO:0004563">
    <property type="term" value="F:beta-N-acetylhexosaminidase activity"/>
    <property type="evidence" value="ECO:0007669"/>
    <property type="project" value="UniProtKB-ARBA"/>
</dbReference>
<name>A0A2C9XQC6_9ENTE</name>
<dbReference type="InterPro" id="IPR015883">
    <property type="entry name" value="Glyco_hydro_20_cat"/>
</dbReference>
<dbReference type="AlphaFoldDB" id="A0A2C9XQC6"/>
<keyword evidence="2" id="KW-0378">Hydrolase</keyword>
<dbReference type="PANTHER" id="PTHR43678">
    <property type="entry name" value="PUTATIVE (AFU_ORTHOLOGUE AFUA_2G00640)-RELATED"/>
    <property type="match status" value="1"/>
</dbReference>
<accession>A0A2C9XQC6</accession>